<comment type="caution">
    <text evidence="2">The sequence shown here is derived from an EMBL/GenBank/DDBJ whole genome shotgun (WGS) entry which is preliminary data.</text>
</comment>
<gene>
    <name evidence="2" type="ORF">RBEAN4_1551</name>
</gene>
<accession>A0A0F3QD95</accession>
<evidence type="ECO:0000259" key="1">
    <source>
        <dbReference type="Pfam" id="PF04830"/>
    </source>
</evidence>
<dbReference type="InterPro" id="IPR006915">
    <property type="entry name" value="DUF637_hemagglutn_put"/>
</dbReference>
<reference evidence="2 3" key="1">
    <citation type="submission" date="2015-02" db="EMBL/GenBank/DDBJ databases">
        <title>Genome Sequencing of Rickettsiales.</title>
        <authorList>
            <person name="Daugherty S.C."/>
            <person name="Su Q."/>
            <person name="Abolude K."/>
            <person name="Beier-Sexton M."/>
            <person name="Carlyon J.A."/>
            <person name="Carter R."/>
            <person name="Day N.P."/>
            <person name="Dumler S.J."/>
            <person name="Dyachenko V."/>
            <person name="Godinez A."/>
            <person name="Kurtti T.J."/>
            <person name="Lichay M."/>
            <person name="Mullins K.E."/>
            <person name="Ott S."/>
            <person name="Pappas-Brown V."/>
            <person name="Paris D.H."/>
            <person name="Patel P."/>
            <person name="Richards A.L."/>
            <person name="Sadzewicz L."/>
            <person name="Sears K."/>
            <person name="Seidman D."/>
            <person name="Sengamalay N."/>
            <person name="Stenos J."/>
            <person name="Tallon L.J."/>
            <person name="Vincent G."/>
            <person name="Fraser C.M."/>
            <person name="Munderloh U."/>
            <person name="Dunning-Hotopp J.C."/>
        </authorList>
    </citation>
    <scope>NUCLEOTIDE SEQUENCE [LARGE SCALE GENOMIC DNA]</scope>
    <source>
        <strain evidence="2 3">RML An4</strain>
    </source>
</reference>
<organism evidence="2 3">
    <name type="scientific">Rickettsia bellii str. RML An4</name>
    <dbReference type="NCBI Taxonomy" id="1359193"/>
    <lineage>
        <taxon>Bacteria</taxon>
        <taxon>Pseudomonadati</taxon>
        <taxon>Pseudomonadota</taxon>
        <taxon>Alphaproteobacteria</taxon>
        <taxon>Rickettsiales</taxon>
        <taxon>Rickettsiaceae</taxon>
        <taxon>Rickettsieae</taxon>
        <taxon>Rickettsia</taxon>
        <taxon>belli group</taxon>
    </lineage>
</organism>
<dbReference type="AlphaFoldDB" id="A0A0F3QD95"/>
<protein>
    <recommendedName>
        <fullName evidence="1">DUF637 domain-containing protein</fullName>
    </recommendedName>
</protein>
<dbReference type="Proteomes" id="UP000033661">
    <property type="component" value="Unassembled WGS sequence"/>
</dbReference>
<evidence type="ECO:0000313" key="3">
    <source>
        <dbReference type="Proteomes" id="UP000033661"/>
    </source>
</evidence>
<name>A0A0F3QD95_RICBE</name>
<sequence>MLLRTTVNTAIKGGSLRDNFKSEALRGALAAGQGYIGDIGQRYGLSEGGAAKVMMHSALGGTYALASKGNAAIGMLAGGMGEALSGLTSPESSAHAFSGTGESSTGLSNWNDTIVAATAMLAGGSASDISTATTISSSVVEYNNILHQEHRDFLEIVKQDCSDKEKLALDNAMLARRGAEKGITTNNKELLERVEQGRSNVAANERLEVYAKALGKEHLLEYSKWDAIEDFFARNDKTITQIVGSTKIVSGSAGILASGVLGSTGVGAVPGAFIATTSTMYALEGYNQAFGEYDHNIESNRVLSSLKGNTSGYMSEKGGEVAFDLAVSTAIGATVKVAKTGLGLAKNKIKSYSLNPLGKSKKASVTEKLYSRDADLTTSPKLTNIIGTPANDNKRLRLVETSNTTNLNKNIKKEVVSKTKKTVTSNIKTVEKQVQKIHKNSHKHVGDTHVYNIFDKEGKTYKIGESAQGLTKYGESKRARQQARKLERETGEFYDTEIRKTFDSKKDAYEYENKLIKRFKKLYGNDALPGNKSNH</sequence>
<dbReference type="Pfam" id="PF04830">
    <property type="entry name" value="DUF637"/>
    <property type="match status" value="1"/>
</dbReference>
<dbReference type="EMBL" id="LAOI01000001">
    <property type="protein sequence ID" value="KJV90545.1"/>
    <property type="molecule type" value="Genomic_DNA"/>
</dbReference>
<dbReference type="RefSeq" id="WP_011478048.1">
    <property type="nucleotide sequence ID" value="NZ_LAOI01000001.1"/>
</dbReference>
<evidence type="ECO:0000313" key="2">
    <source>
        <dbReference type="EMBL" id="KJV90545.1"/>
    </source>
</evidence>
<proteinExistence type="predicted"/>
<keyword evidence="3" id="KW-1185">Reference proteome</keyword>
<dbReference type="PATRIC" id="fig|1359193.3.peg.1505"/>
<feature type="domain" description="DUF637" evidence="1">
    <location>
        <begin position="4"/>
        <end position="77"/>
    </location>
</feature>